<feature type="transmembrane region" description="Helical" evidence="1">
    <location>
        <begin position="12"/>
        <end position="30"/>
    </location>
</feature>
<evidence type="ECO:0000256" key="1">
    <source>
        <dbReference type="SAM" id="Phobius"/>
    </source>
</evidence>
<dbReference type="RefSeq" id="WP_005179872.1">
    <property type="nucleotide sequence ID" value="NZ_BANR01000036.1"/>
</dbReference>
<organism evidence="2 3">
    <name type="scientific">Gordonia aichiensis NBRC 108223</name>
    <dbReference type="NCBI Taxonomy" id="1220583"/>
    <lineage>
        <taxon>Bacteria</taxon>
        <taxon>Bacillati</taxon>
        <taxon>Actinomycetota</taxon>
        <taxon>Actinomycetes</taxon>
        <taxon>Mycobacteriales</taxon>
        <taxon>Gordoniaceae</taxon>
        <taxon>Gordonia</taxon>
    </lineage>
</organism>
<dbReference type="eggNOG" id="ENOG5032ED2">
    <property type="taxonomic scope" value="Bacteria"/>
</dbReference>
<evidence type="ECO:0000313" key="2">
    <source>
        <dbReference type="EMBL" id="GAC50995.1"/>
    </source>
</evidence>
<keyword evidence="1" id="KW-1133">Transmembrane helix</keyword>
<proteinExistence type="predicted"/>
<comment type="caution">
    <text evidence="2">The sequence shown here is derived from an EMBL/GenBank/DDBJ whole genome shotgun (WGS) entry which is preliminary data.</text>
</comment>
<dbReference type="EMBL" id="BANR01000036">
    <property type="protein sequence ID" value="GAC50995.1"/>
    <property type="molecule type" value="Genomic_DNA"/>
</dbReference>
<dbReference type="OrthoDB" id="4377954at2"/>
<dbReference type="Proteomes" id="UP000010988">
    <property type="component" value="Unassembled WGS sequence"/>
</dbReference>
<reference evidence="2 3" key="1">
    <citation type="submission" date="2012-12" db="EMBL/GenBank/DDBJ databases">
        <title>Whole genome shotgun sequence of Gordonia aichiensis NBRC 108223.</title>
        <authorList>
            <person name="Isaki-Nakamura S."/>
            <person name="Hosoyama A."/>
            <person name="Tsuchikane K."/>
            <person name="Ando Y."/>
            <person name="Baba S."/>
            <person name="Ohji S."/>
            <person name="Hamada M."/>
            <person name="Tamura T."/>
            <person name="Yamazoe A."/>
            <person name="Yamazaki S."/>
            <person name="Fujita N."/>
        </authorList>
    </citation>
    <scope>NUCLEOTIDE SEQUENCE [LARGE SCALE GENOMIC DNA]</scope>
    <source>
        <strain evidence="2 3">NBRC 108223</strain>
    </source>
</reference>
<accession>L7KQ90</accession>
<feature type="transmembrane region" description="Helical" evidence="1">
    <location>
        <begin position="36"/>
        <end position="58"/>
    </location>
</feature>
<dbReference type="AlphaFoldDB" id="L7KQ90"/>
<gene>
    <name evidence="2" type="ORF">GOACH_36_00170</name>
</gene>
<keyword evidence="3" id="KW-1185">Reference proteome</keyword>
<keyword evidence="1" id="KW-0812">Transmembrane</keyword>
<dbReference type="STRING" id="1220583.GOACH_36_00170"/>
<protein>
    <submittedName>
        <fullName evidence="2">Uncharacterized protein</fullName>
    </submittedName>
</protein>
<keyword evidence="1" id="KW-0472">Membrane</keyword>
<name>L7KQ90_9ACTN</name>
<sequence length="64" mass="7041">MSDGPGGLGGRFLNLCVTVLVAMMALYGAIYIMREIWIPLCITLATITIVGTGAVFLYRRFRGW</sequence>
<evidence type="ECO:0000313" key="3">
    <source>
        <dbReference type="Proteomes" id="UP000010988"/>
    </source>
</evidence>